<dbReference type="CDD" id="cd11301">
    <property type="entry name" value="Fut1_Fut2_like"/>
    <property type="match status" value="1"/>
</dbReference>
<keyword evidence="1 3" id="KW-0328">Glycosyltransferase</keyword>
<keyword evidence="3" id="KW-0812">Transmembrane</keyword>
<comment type="similarity">
    <text evidence="3">Belongs to the glycosyltransferase 11 family.</text>
</comment>
<keyword evidence="2 3" id="KW-0808">Transferase</keyword>
<proteinExistence type="inferred from homology"/>
<evidence type="ECO:0000256" key="1">
    <source>
        <dbReference type="ARBA" id="ARBA00022676"/>
    </source>
</evidence>
<keyword evidence="3" id="KW-0333">Golgi apparatus</keyword>
<keyword evidence="3" id="KW-0325">Glycoprotein</keyword>
<dbReference type="GO" id="GO:0005975">
    <property type="term" value="P:carbohydrate metabolic process"/>
    <property type="evidence" value="ECO:0007669"/>
    <property type="project" value="InterPro"/>
</dbReference>
<dbReference type="Gene3D" id="3.40.50.11350">
    <property type="match status" value="1"/>
</dbReference>
<dbReference type="GO" id="GO:0032580">
    <property type="term" value="C:Golgi cisterna membrane"/>
    <property type="evidence" value="ECO:0007669"/>
    <property type="project" value="UniProtKB-SubCell"/>
</dbReference>
<sequence>MERMMRLVARNVLLFLLILTSFVCFLLISEVIRANSRRQEISRRESAYSLLQQVKVFPQGGGDVTFDQPWRIADPHIVYDRKELRQNQRYIVSNFTYSKGLGNLMFQYASLRSIANQNTAKLIIPSNSLLRRAFDLDAVIVSSEINDQLLEENARFAVEFKDCCSYHKDLELFTNPDSNVQVLLGYFQSYRYFHPHDEDLIREQFKFLPEIAIRAEQIIQDAQFEKFNGDTNNNNFIGVDQVQNVPEGFDDNYYYVGVHVRRGMDITWNSRNIKHGHTVASKAYLDNAMDYFRRKYKDKVVFIICSDDLAWTMKNIPKSSAGRGEIFYSDGAFREVDMALLSQCNETIGSTGTFSWWGGYLSAGEVTYYKNWPYKGSMLDKMIDKQNYFLDEWIAME</sequence>
<dbReference type="AlphaFoldDB" id="A0AA39IIY5"/>
<comment type="caution">
    <text evidence="4">The sequence shown here is derived from an EMBL/GenBank/DDBJ whole genome shotgun (WGS) entry which is preliminary data.</text>
</comment>
<accession>A0AA39IIY5</accession>
<evidence type="ECO:0000256" key="3">
    <source>
        <dbReference type="RuleBase" id="RU363129"/>
    </source>
</evidence>
<dbReference type="EMBL" id="JAUCMV010000001">
    <property type="protein sequence ID" value="KAK0424063.1"/>
    <property type="molecule type" value="Genomic_DNA"/>
</dbReference>
<dbReference type="EC" id="2.4.1.-" evidence="3"/>
<dbReference type="Pfam" id="PF01531">
    <property type="entry name" value="Glyco_transf_11"/>
    <property type="match status" value="1"/>
</dbReference>
<dbReference type="PANTHER" id="PTHR11927">
    <property type="entry name" value="GALACTOSIDE 2-L-FUCOSYLTRANSFERASE"/>
    <property type="match status" value="1"/>
</dbReference>
<keyword evidence="5" id="KW-1185">Reference proteome</keyword>
<evidence type="ECO:0000313" key="4">
    <source>
        <dbReference type="EMBL" id="KAK0424063.1"/>
    </source>
</evidence>
<dbReference type="GO" id="GO:0008107">
    <property type="term" value="F:galactoside 2-alpha-L-fucosyltransferase activity"/>
    <property type="evidence" value="ECO:0007669"/>
    <property type="project" value="InterPro"/>
</dbReference>
<comment type="subcellular location">
    <subcellularLocation>
        <location evidence="3">Golgi apparatus</location>
        <location evidence="3">Golgi stack membrane</location>
        <topology evidence="3">Single-pass type II membrane protein</topology>
    </subcellularLocation>
</comment>
<comment type="pathway">
    <text evidence="3">Protein modification; protein glycosylation.</text>
</comment>
<name>A0AA39IIY5_9BILA</name>
<organism evidence="4 5">
    <name type="scientific">Steinernema hermaphroditum</name>
    <dbReference type="NCBI Taxonomy" id="289476"/>
    <lineage>
        <taxon>Eukaryota</taxon>
        <taxon>Metazoa</taxon>
        <taxon>Ecdysozoa</taxon>
        <taxon>Nematoda</taxon>
        <taxon>Chromadorea</taxon>
        <taxon>Rhabditida</taxon>
        <taxon>Tylenchina</taxon>
        <taxon>Panagrolaimomorpha</taxon>
        <taxon>Strongyloidoidea</taxon>
        <taxon>Steinernematidae</taxon>
        <taxon>Steinernema</taxon>
    </lineage>
</organism>
<gene>
    <name evidence="4" type="ORF">QR680_008479</name>
</gene>
<evidence type="ECO:0000313" key="5">
    <source>
        <dbReference type="Proteomes" id="UP001175271"/>
    </source>
</evidence>
<keyword evidence="3" id="KW-0735">Signal-anchor</keyword>
<reference evidence="4" key="1">
    <citation type="submission" date="2023-06" db="EMBL/GenBank/DDBJ databases">
        <title>Genomic analysis of the entomopathogenic nematode Steinernema hermaphroditum.</title>
        <authorList>
            <person name="Schwarz E.M."/>
            <person name="Heppert J.K."/>
            <person name="Baniya A."/>
            <person name="Schwartz H.T."/>
            <person name="Tan C.-H."/>
            <person name="Antoshechkin I."/>
            <person name="Sternberg P.W."/>
            <person name="Goodrich-Blair H."/>
            <person name="Dillman A.R."/>
        </authorList>
    </citation>
    <scope>NUCLEOTIDE SEQUENCE</scope>
    <source>
        <strain evidence="4">PS9179</strain>
        <tissue evidence="4">Whole animal</tissue>
    </source>
</reference>
<evidence type="ECO:0000256" key="2">
    <source>
        <dbReference type="ARBA" id="ARBA00022679"/>
    </source>
</evidence>
<dbReference type="PANTHER" id="PTHR11927:SF9">
    <property type="entry name" value="L-FUCOSYLTRANSFERASE"/>
    <property type="match status" value="1"/>
</dbReference>
<protein>
    <recommendedName>
        <fullName evidence="3">L-Fucosyltransferase</fullName>
        <ecNumber evidence="3">2.4.1.-</ecNumber>
    </recommendedName>
</protein>
<dbReference type="InterPro" id="IPR002516">
    <property type="entry name" value="Glyco_trans_11"/>
</dbReference>
<dbReference type="Proteomes" id="UP001175271">
    <property type="component" value="Unassembled WGS sequence"/>
</dbReference>